<reference evidence="2 3" key="1">
    <citation type="submission" date="2021-05" db="EMBL/GenBank/DDBJ databases">
        <title>Shewanella sp. JM162201.</title>
        <authorList>
            <person name="Xu S."/>
            <person name="Li A."/>
        </authorList>
    </citation>
    <scope>NUCLEOTIDE SEQUENCE [LARGE SCALE GENOMIC DNA]</scope>
    <source>
        <strain evidence="2 3">JM162201</strain>
    </source>
</reference>
<dbReference type="InterPro" id="IPR037523">
    <property type="entry name" value="VOC_core"/>
</dbReference>
<dbReference type="Pfam" id="PF18029">
    <property type="entry name" value="Glyoxalase_6"/>
    <property type="match status" value="1"/>
</dbReference>
<dbReference type="EMBL" id="JAHEPS010000010">
    <property type="protein sequence ID" value="MBT1446311.1"/>
    <property type="molecule type" value="Genomic_DNA"/>
</dbReference>
<dbReference type="PANTHER" id="PTHR33993">
    <property type="entry name" value="GLYOXALASE-RELATED"/>
    <property type="match status" value="1"/>
</dbReference>
<evidence type="ECO:0000313" key="3">
    <source>
        <dbReference type="Proteomes" id="UP001195903"/>
    </source>
</evidence>
<dbReference type="InterPro" id="IPR029068">
    <property type="entry name" value="Glyas_Bleomycin-R_OHBP_Dase"/>
</dbReference>
<dbReference type="Proteomes" id="UP001195903">
    <property type="component" value="Unassembled WGS sequence"/>
</dbReference>
<feature type="domain" description="VOC" evidence="1">
    <location>
        <begin position="6"/>
        <end position="121"/>
    </location>
</feature>
<protein>
    <submittedName>
        <fullName evidence="2">VOC family protein</fullName>
    </submittedName>
</protein>
<sequence length="125" mass="13730">MAKILGLGGFFFKSADPEALANWYKTHLGMPVEAWGGCAFRTSALPKGSYSVWSPMADSSDYFAPSSSAFMLNLVVDDLDEMLSTLAAAGAEVMPEREDTEFGRFGWFVDPDGNKVELWQMAQED</sequence>
<keyword evidence="3" id="KW-1185">Reference proteome</keyword>
<dbReference type="PROSITE" id="PS51819">
    <property type="entry name" value="VOC"/>
    <property type="match status" value="1"/>
</dbReference>
<dbReference type="RefSeq" id="WP_214508512.1">
    <property type="nucleotide sequence ID" value="NZ_JAHEPS010000010.1"/>
</dbReference>
<organism evidence="2 3">
    <name type="scientific">Shewanella jiangmenensis</name>
    <dbReference type="NCBI Taxonomy" id="2837387"/>
    <lineage>
        <taxon>Bacteria</taxon>
        <taxon>Pseudomonadati</taxon>
        <taxon>Pseudomonadota</taxon>
        <taxon>Gammaproteobacteria</taxon>
        <taxon>Alteromonadales</taxon>
        <taxon>Shewanellaceae</taxon>
        <taxon>Shewanella</taxon>
    </lineage>
</organism>
<dbReference type="SUPFAM" id="SSF54593">
    <property type="entry name" value="Glyoxalase/Bleomycin resistance protein/Dihydroxybiphenyl dioxygenase"/>
    <property type="match status" value="1"/>
</dbReference>
<dbReference type="PANTHER" id="PTHR33993:SF5">
    <property type="entry name" value="GLYOXALASE"/>
    <property type="match status" value="1"/>
</dbReference>
<comment type="caution">
    <text evidence="2">The sequence shown here is derived from an EMBL/GenBank/DDBJ whole genome shotgun (WGS) entry which is preliminary data.</text>
</comment>
<dbReference type="Gene3D" id="3.10.180.10">
    <property type="entry name" value="2,3-Dihydroxybiphenyl 1,2-Dioxygenase, domain 1"/>
    <property type="match status" value="1"/>
</dbReference>
<dbReference type="InterPro" id="IPR041581">
    <property type="entry name" value="Glyoxalase_6"/>
</dbReference>
<name>A0ABS5V9H7_9GAMM</name>
<gene>
    <name evidence="2" type="ORF">KJI95_17595</name>
</gene>
<dbReference type="InterPro" id="IPR052164">
    <property type="entry name" value="Anthracycline_SecMetBiosynth"/>
</dbReference>
<evidence type="ECO:0000313" key="2">
    <source>
        <dbReference type="EMBL" id="MBT1446311.1"/>
    </source>
</evidence>
<evidence type="ECO:0000259" key="1">
    <source>
        <dbReference type="PROSITE" id="PS51819"/>
    </source>
</evidence>
<proteinExistence type="predicted"/>
<accession>A0ABS5V9H7</accession>